<dbReference type="InterPro" id="IPR037401">
    <property type="entry name" value="SnoaL-like"/>
</dbReference>
<evidence type="ECO:0000313" key="3">
    <source>
        <dbReference type="EMBL" id="KAL0491963.1"/>
    </source>
</evidence>
<dbReference type="InterPro" id="IPR032710">
    <property type="entry name" value="NTF2-like_dom_sf"/>
</dbReference>
<dbReference type="PROSITE" id="PS51257">
    <property type="entry name" value="PROKAR_LIPOPROTEIN"/>
    <property type="match status" value="1"/>
</dbReference>
<keyword evidence="4" id="KW-1185">Reference proteome</keyword>
<proteinExistence type="predicted"/>
<feature type="chain" id="PRO_5043957661" evidence="1">
    <location>
        <begin position="22"/>
        <end position="157"/>
    </location>
</feature>
<dbReference type="Pfam" id="PF12680">
    <property type="entry name" value="SnoaL_2"/>
    <property type="match status" value="1"/>
</dbReference>
<accession>A0AAW2ZSN8</accession>
<feature type="domain" description="SnoaL-like" evidence="2">
    <location>
        <begin position="42"/>
        <end position="138"/>
    </location>
</feature>
<dbReference type="EMBL" id="JAOPGA020001893">
    <property type="protein sequence ID" value="KAL0491963.1"/>
    <property type="molecule type" value="Genomic_DNA"/>
</dbReference>
<keyword evidence="1" id="KW-0732">Signal</keyword>
<dbReference type="AlphaFoldDB" id="A0AAW2ZSN8"/>
<protein>
    <submittedName>
        <fullName evidence="3">Integration host factor subunit alpha</fullName>
    </submittedName>
</protein>
<sequence length="157" mass="17306">MGSKLLILTFFVLSCISVCSCRLSTHLSNDLAANKTKAIEVVEAYARHLNNHDCVSWVNLFAEDGIKYDEPEPSVGHKGLKAFCEGIYEELPSFFYTLTETPLVTSSKGLRVLSKWLIGAADKNGKPLGQTGIGSYIINNDFKIQECTGYDDIPLPQ</sequence>
<dbReference type="SUPFAM" id="SSF54427">
    <property type="entry name" value="NTF2-like"/>
    <property type="match status" value="1"/>
</dbReference>
<organism evidence="3 4">
    <name type="scientific">Acrasis kona</name>
    <dbReference type="NCBI Taxonomy" id="1008807"/>
    <lineage>
        <taxon>Eukaryota</taxon>
        <taxon>Discoba</taxon>
        <taxon>Heterolobosea</taxon>
        <taxon>Tetramitia</taxon>
        <taxon>Eutetramitia</taxon>
        <taxon>Acrasidae</taxon>
        <taxon>Acrasis</taxon>
    </lineage>
</organism>
<comment type="caution">
    <text evidence="3">The sequence shown here is derived from an EMBL/GenBank/DDBJ whole genome shotgun (WGS) entry which is preliminary data.</text>
</comment>
<evidence type="ECO:0000256" key="1">
    <source>
        <dbReference type="SAM" id="SignalP"/>
    </source>
</evidence>
<gene>
    <name evidence="3" type="ORF">AKO1_010137</name>
</gene>
<evidence type="ECO:0000259" key="2">
    <source>
        <dbReference type="Pfam" id="PF12680"/>
    </source>
</evidence>
<reference evidence="3 4" key="1">
    <citation type="submission" date="2024-03" db="EMBL/GenBank/DDBJ databases">
        <title>The Acrasis kona genome and developmental transcriptomes reveal deep origins of eukaryotic multicellular pathways.</title>
        <authorList>
            <person name="Sheikh S."/>
            <person name="Fu C.-J."/>
            <person name="Brown M.W."/>
            <person name="Baldauf S.L."/>
        </authorList>
    </citation>
    <scope>NUCLEOTIDE SEQUENCE [LARGE SCALE GENOMIC DNA]</scope>
    <source>
        <strain evidence="3 4">ATCC MYA-3509</strain>
    </source>
</reference>
<dbReference type="Proteomes" id="UP001431209">
    <property type="component" value="Unassembled WGS sequence"/>
</dbReference>
<evidence type="ECO:0000313" key="4">
    <source>
        <dbReference type="Proteomes" id="UP001431209"/>
    </source>
</evidence>
<feature type="signal peptide" evidence="1">
    <location>
        <begin position="1"/>
        <end position="21"/>
    </location>
</feature>
<dbReference type="Gene3D" id="3.10.450.50">
    <property type="match status" value="1"/>
</dbReference>
<name>A0AAW2ZSN8_9EUKA</name>